<sequence length="383" mass="42386">MVLKVISANQAVAEAVKLAKPEVIPVYPITPQTSISEYLAKFVADGELRAEYIRVESEHSAMSACVGASGAGARVFTATSSQGLALMHEIIYVAAGLRNPIVMANANRALSAPLSIWNDQQDSIAERDSGWMQIYVENGQEALDSVLLSYRVSEDSDVLLPSMVCLDGFILTHTVEPVDIPSEDDVASFLPEFQPQAVLDPETPMSLGTFTDPEYYMEARYEIEMAMENSRKVIERANREFMEIFGREYGFVEEYRCEDASIVLVAMGSVCSTIREVVDDLRDRGVNAGLLKVRIHRPFPVKEIEKAVRNADKIAVLDKNITFSVGGALYTEIRAALPDKEVYGFIVGLGGRDITPAHIEEIVEKTENPERNVTWIGLKEESR</sequence>
<keyword evidence="3 10" id="KW-0560">Oxidoreductase</keyword>
<dbReference type="EMBL" id="CP104550">
    <property type="protein sequence ID" value="UXH31998.1"/>
    <property type="molecule type" value="Genomic_DNA"/>
</dbReference>
<evidence type="ECO:0000256" key="2">
    <source>
        <dbReference type="ARBA" id="ARBA00012822"/>
    </source>
</evidence>
<reference evidence="10" key="1">
    <citation type="submission" date="2022-09" db="EMBL/GenBank/DDBJ databases">
        <title>Characterization of three MwoI isoschizomers from sequenced genome and metagenomes.</title>
        <authorList>
            <person name="Fomenkov A."/>
            <person name="Xu S.Y."/>
            <person name="Roberts R.J."/>
        </authorList>
    </citation>
    <scope>NUCLEOTIDE SEQUENCE</scope>
    <source>
        <strain evidence="10">DSM 2970</strain>
    </source>
</reference>
<dbReference type="Proteomes" id="UP001065373">
    <property type="component" value="Chromosome"/>
</dbReference>
<feature type="domain" description="Pyruvate flavodoxin/ferredoxin oxidoreductase pyrimidine binding" evidence="8">
    <location>
        <begin position="14"/>
        <end position="237"/>
    </location>
</feature>
<protein>
    <recommendedName>
        <fullName evidence="4">Pyruvate synthase subunit PorA</fullName>
        <ecNumber evidence="2">1.2.7.1</ecNumber>
    </recommendedName>
    <alternativeName>
        <fullName evidence="6">Pyruvate oxidoreductase alpha chain</fullName>
    </alternativeName>
    <alternativeName>
        <fullName evidence="5">Pyruvic-ferredoxin oxidoreductase subunit alpha</fullName>
    </alternativeName>
</protein>
<dbReference type="Pfam" id="PF17147">
    <property type="entry name" value="PFOR_II"/>
    <property type="match status" value="1"/>
</dbReference>
<proteinExistence type="predicted"/>
<dbReference type="AlphaFoldDB" id="A0A9E7RTN6"/>
<evidence type="ECO:0000256" key="3">
    <source>
        <dbReference type="ARBA" id="ARBA00023002"/>
    </source>
</evidence>
<evidence type="ECO:0000256" key="4">
    <source>
        <dbReference type="ARBA" id="ARBA00044787"/>
    </source>
</evidence>
<organism evidence="10">
    <name type="scientific">Methanothermobacter wolfeii</name>
    <name type="common">Methanobacterium wolfei</name>
    <dbReference type="NCBI Taxonomy" id="145261"/>
    <lineage>
        <taxon>Archaea</taxon>
        <taxon>Methanobacteriati</taxon>
        <taxon>Methanobacteriota</taxon>
        <taxon>Methanomada group</taxon>
        <taxon>Methanobacteria</taxon>
        <taxon>Methanobacteriales</taxon>
        <taxon>Methanobacteriaceae</taxon>
        <taxon>Methanothermobacter</taxon>
    </lineage>
</organism>
<dbReference type="PANTHER" id="PTHR32154">
    <property type="entry name" value="PYRUVATE-FLAVODOXIN OXIDOREDUCTASE-RELATED"/>
    <property type="match status" value="1"/>
</dbReference>
<dbReference type="NCBIfam" id="NF040682">
    <property type="entry name" value="PorA_Arch"/>
    <property type="match status" value="1"/>
</dbReference>
<accession>A0A9E7RTN6</accession>
<evidence type="ECO:0000256" key="1">
    <source>
        <dbReference type="ARBA" id="ARBA00011595"/>
    </source>
</evidence>
<evidence type="ECO:0000256" key="5">
    <source>
        <dbReference type="ARBA" id="ARBA00044811"/>
    </source>
</evidence>
<dbReference type="Pfam" id="PF01855">
    <property type="entry name" value="POR_N"/>
    <property type="match status" value="1"/>
</dbReference>
<dbReference type="SUPFAM" id="SSF52518">
    <property type="entry name" value="Thiamin diphosphate-binding fold (THDP-binding)"/>
    <property type="match status" value="1"/>
</dbReference>
<dbReference type="InterPro" id="IPR029061">
    <property type="entry name" value="THDP-binding"/>
</dbReference>
<dbReference type="InterPro" id="IPR002880">
    <property type="entry name" value="Pyrv_Fd/Flavodoxin_OxRdtase_N"/>
</dbReference>
<dbReference type="InterPro" id="IPR009014">
    <property type="entry name" value="Transketo_C/PFOR_II"/>
</dbReference>
<evidence type="ECO:0000256" key="7">
    <source>
        <dbReference type="ARBA" id="ARBA00049357"/>
    </source>
</evidence>
<evidence type="ECO:0000256" key="6">
    <source>
        <dbReference type="ARBA" id="ARBA00044814"/>
    </source>
</evidence>
<dbReference type="EC" id="1.2.7.1" evidence="2"/>
<comment type="subunit">
    <text evidence="1">Heterotetramer of one alpha, one beta, one delta and one gamma chain.</text>
</comment>
<dbReference type="SUPFAM" id="SSF52922">
    <property type="entry name" value="TK C-terminal domain-like"/>
    <property type="match status" value="1"/>
</dbReference>
<gene>
    <name evidence="10" type="primary">porA</name>
    <name evidence="10" type="ORF">N5910_01460</name>
</gene>
<dbReference type="GO" id="GO:0019164">
    <property type="term" value="F:pyruvate synthase activity"/>
    <property type="evidence" value="ECO:0007669"/>
    <property type="project" value="UniProtKB-EC"/>
</dbReference>
<evidence type="ECO:0000259" key="9">
    <source>
        <dbReference type="Pfam" id="PF17147"/>
    </source>
</evidence>
<dbReference type="PANTHER" id="PTHR32154:SF0">
    <property type="entry name" value="PYRUVATE-FLAVODOXIN OXIDOREDUCTASE-RELATED"/>
    <property type="match status" value="1"/>
</dbReference>
<feature type="domain" description="Pyruvate:ferredoxin oxidoreductase core" evidence="9">
    <location>
        <begin position="260"/>
        <end position="359"/>
    </location>
</feature>
<evidence type="ECO:0000313" key="10">
    <source>
        <dbReference type="EMBL" id="UXH31998.1"/>
    </source>
</evidence>
<comment type="catalytic activity">
    <reaction evidence="7">
        <text>2 oxidized [2Fe-2S]-[ferredoxin] + pyruvate + CoA = 2 reduced [2Fe-2S]-[ferredoxin] + acetyl-CoA + CO2 + H(+)</text>
        <dbReference type="Rhea" id="RHEA:12765"/>
        <dbReference type="Rhea" id="RHEA-COMP:10000"/>
        <dbReference type="Rhea" id="RHEA-COMP:10001"/>
        <dbReference type="ChEBI" id="CHEBI:15361"/>
        <dbReference type="ChEBI" id="CHEBI:15378"/>
        <dbReference type="ChEBI" id="CHEBI:16526"/>
        <dbReference type="ChEBI" id="CHEBI:33737"/>
        <dbReference type="ChEBI" id="CHEBI:33738"/>
        <dbReference type="ChEBI" id="CHEBI:57287"/>
        <dbReference type="ChEBI" id="CHEBI:57288"/>
        <dbReference type="EC" id="1.2.7.1"/>
    </reaction>
</comment>
<dbReference type="GO" id="GO:0006979">
    <property type="term" value="P:response to oxidative stress"/>
    <property type="evidence" value="ECO:0007669"/>
    <property type="project" value="TreeGrafter"/>
</dbReference>
<name>A0A9E7RTN6_METWO</name>
<dbReference type="FunFam" id="3.40.50.920:FF:000010">
    <property type="entry name" value="Pyruvate ferredoxin oxidoreductase, alpha subunit"/>
    <property type="match status" value="1"/>
</dbReference>
<dbReference type="InterPro" id="IPR033412">
    <property type="entry name" value="PFOR_II"/>
</dbReference>
<keyword evidence="10" id="KW-0670">Pyruvate</keyword>
<evidence type="ECO:0000259" key="8">
    <source>
        <dbReference type="Pfam" id="PF01855"/>
    </source>
</evidence>
<dbReference type="FunFam" id="3.40.50.970:FF:000012">
    <property type="entry name" value="Pyruvate:ferredoxin (Flavodoxin) oxidoreductase"/>
    <property type="match status" value="1"/>
</dbReference>
<dbReference type="RefSeq" id="WP_261599679.1">
    <property type="nucleotide sequence ID" value="NZ_CP104550.1"/>
</dbReference>
<dbReference type="InterPro" id="IPR053390">
    <property type="entry name" value="Pyruvate_synthase_PorA"/>
</dbReference>
<dbReference type="CDD" id="cd07034">
    <property type="entry name" value="TPP_PYR_PFOR_IOR-alpha_like"/>
    <property type="match status" value="1"/>
</dbReference>
<dbReference type="Gene3D" id="3.40.50.920">
    <property type="match status" value="1"/>
</dbReference>
<dbReference type="InterPro" id="IPR050722">
    <property type="entry name" value="Pyruvate:ferred/Flavod_OxRd"/>
</dbReference>
<dbReference type="GeneID" id="75105878"/>
<dbReference type="Gene3D" id="3.40.50.970">
    <property type="match status" value="1"/>
</dbReference>